<feature type="domain" description="PiggyBac transposable element-derived protein" evidence="1">
    <location>
        <begin position="5"/>
        <end position="141"/>
    </location>
</feature>
<comment type="caution">
    <text evidence="2">The sequence shown here is derived from an EMBL/GenBank/DDBJ whole genome shotgun (WGS) entry which is preliminary data.</text>
</comment>
<proteinExistence type="predicted"/>
<dbReference type="EMBL" id="BMAO01017026">
    <property type="protein sequence ID" value="GFR12826.1"/>
    <property type="molecule type" value="Genomic_DNA"/>
</dbReference>
<dbReference type="Pfam" id="PF13843">
    <property type="entry name" value="DDE_Tnp_1_7"/>
    <property type="match status" value="1"/>
</dbReference>
<dbReference type="OrthoDB" id="6515644at2759"/>
<dbReference type="InterPro" id="IPR029526">
    <property type="entry name" value="PGBD"/>
</dbReference>
<reference evidence="2" key="1">
    <citation type="submission" date="2020-07" db="EMBL/GenBank/DDBJ databases">
        <title>Multicomponent nature underlies the extraordinary mechanical properties of spider dragline silk.</title>
        <authorList>
            <person name="Kono N."/>
            <person name="Nakamura H."/>
            <person name="Mori M."/>
            <person name="Yoshida Y."/>
            <person name="Ohtoshi R."/>
            <person name="Malay A.D."/>
            <person name="Moran D.A.P."/>
            <person name="Tomita M."/>
            <person name="Numata K."/>
            <person name="Arakawa K."/>
        </authorList>
    </citation>
    <scope>NUCLEOTIDE SEQUENCE</scope>
</reference>
<organism evidence="2 3">
    <name type="scientific">Trichonephila clavata</name>
    <name type="common">Joro spider</name>
    <name type="synonym">Nephila clavata</name>
    <dbReference type="NCBI Taxonomy" id="2740835"/>
    <lineage>
        <taxon>Eukaryota</taxon>
        <taxon>Metazoa</taxon>
        <taxon>Ecdysozoa</taxon>
        <taxon>Arthropoda</taxon>
        <taxon>Chelicerata</taxon>
        <taxon>Arachnida</taxon>
        <taxon>Araneae</taxon>
        <taxon>Araneomorphae</taxon>
        <taxon>Entelegynae</taxon>
        <taxon>Araneoidea</taxon>
        <taxon>Nephilidae</taxon>
        <taxon>Trichonephila</taxon>
    </lineage>
</organism>
<dbReference type="PANTHER" id="PTHR46599:SF6">
    <property type="entry name" value="DUAL SPECIFICITY PHOSPHATASE 26"/>
    <property type="match status" value="1"/>
</dbReference>
<dbReference type="Proteomes" id="UP000887116">
    <property type="component" value="Unassembled WGS sequence"/>
</dbReference>
<keyword evidence="3" id="KW-1185">Reference proteome</keyword>
<evidence type="ECO:0000313" key="3">
    <source>
        <dbReference type="Proteomes" id="UP000887116"/>
    </source>
</evidence>
<name>A0A8X6GWN3_TRICU</name>
<protein>
    <submittedName>
        <fullName evidence="2">DDE_Tnp_1_7 domain-containing protein</fullName>
    </submittedName>
</protein>
<accession>A0A8X6GWN3</accession>
<sequence>MSSVIHSDNKSTYQERRKLDKLAAVQDIWEKWIETLAKLYNLNENITVDEQLVGFRDQCSFKQYIPSKPSKYGIKICTLCDSKTLYVLKTQIYPGKEQRSKPEKNQRIRVACDLTYEYLGHNITCDNFFTSYNLGQLLLKRK</sequence>
<gene>
    <name evidence="2" type="ORF">TNCT_564201</name>
</gene>
<evidence type="ECO:0000313" key="2">
    <source>
        <dbReference type="EMBL" id="GFR12826.1"/>
    </source>
</evidence>
<dbReference type="AlphaFoldDB" id="A0A8X6GWN3"/>
<dbReference type="PANTHER" id="PTHR46599">
    <property type="entry name" value="PIGGYBAC TRANSPOSABLE ELEMENT-DERIVED PROTEIN 4"/>
    <property type="match status" value="1"/>
</dbReference>
<evidence type="ECO:0000259" key="1">
    <source>
        <dbReference type="Pfam" id="PF13843"/>
    </source>
</evidence>